<gene>
    <name evidence="4" type="ORF">PBRA_001309</name>
</gene>
<feature type="non-terminal residue" evidence="4">
    <location>
        <position position="1"/>
    </location>
</feature>
<keyword evidence="2" id="KW-0813">Transport</keyword>
<dbReference type="GO" id="GO:0035494">
    <property type="term" value="P:SNARE complex disassembly"/>
    <property type="evidence" value="ECO:0007669"/>
    <property type="project" value="TreeGrafter"/>
</dbReference>
<comment type="similarity">
    <text evidence="1">Belongs to the SNAP family.</text>
</comment>
<dbReference type="GO" id="GO:0006886">
    <property type="term" value="P:intracellular protein transport"/>
    <property type="evidence" value="ECO:0007669"/>
    <property type="project" value="InterPro"/>
</dbReference>
<dbReference type="GO" id="GO:0005774">
    <property type="term" value="C:vacuolar membrane"/>
    <property type="evidence" value="ECO:0007669"/>
    <property type="project" value="TreeGrafter"/>
</dbReference>
<dbReference type="GO" id="GO:0019905">
    <property type="term" value="F:syntaxin binding"/>
    <property type="evidence" value="ECO:0007669"/>
    <property type="project" value="TreeGrafter"/>
</dbReference>
<dbReference type="OMA" id="KMAKEWH"/>
<dbReference type="PANTHER" id="PTHR13768">
    <property type="entry name" value="SOLUBLE NSF ATTACHMENT PROTEIN SNAP"/>
    <property type="match status" value="1"/>
</dbReference>
<organism evidence="4 5">
    <name type="scientific">Plasmodiophora brassicae</name>
    <name type="common">Clubroot disease agent</name>
    <dbReference type="NCBI Taxonomy" id="37360"/>
    <lineage>
        <taxon>Eukaryota</taxon>
        <taxon>Sar</taxon>
        <taxon>Rhizaria</taxon>
        <taxon>Endomyxa</taxon>
        <taxon>Phytomyxea</taxon>
        <taxon>Plasmodiophorida</taxon>
        <taxon>Plasmodiophoridae</taxon>
        <taxon>Plasmodiophora</taxon>
    </lineage>
</organism>
<dbReference type="GO" id="GO:0005483">
    <property type="term" value="F:soluble NSF attachment protein activity"/>
    <property type="evidence" value="ECO:0007669"/>
    <property type="project" value="TreeGrafter"/>
</dbReference>
<accession>A0A0G4IVM4</accession>
<dbReference type="OrthoDB" id="9984275at2759"/>
<proteinExistence type="inferred from homology"/>
<evidence type="ECO:0000256" key="1">
    <source>
        <dbReference type="ARBA" id="ARBA00010050"/>
    </source>
</evidence>
<dbReference type="PRINTS" id="PR00448">
    <property type="entry name" value="NSFATTACHMNT"/>
</dbReference>
<dbReference type="STRING" id="37360.A0A0G4IVM4"/>
<protein>
    <submittedName>
        <fullName evidence="4">Uncharacterized protein</fullName>
    </submittedName>
</protein>
<keyword evidence="3" id="KW-0653">Protein transport</keyword>
<evidence type="ECO:0000256" key="3">
    <source>
        <dbReference type="ARBA" id="ARBA00022927"/>
    </source>
</evidence>
<dbReference type="GO" id="GO:0031201">
    <property type="term" value="C:SNARE complex"/>
    <property type="evidence" value="ECO:0007669"/>
    <property type="project" value="TreeGrafter"/>
</dbReference>
<name>A0A0G4IVM4_PLABS</name>
<dbReference type="AlphaFoldDB" id="A0A0G4IVM4"/>
<reference evidence="4 5" key="1">
    <citation type="submission" date="2015-02" db="EMBL/GenBank/DDBJ databases">
        <authorList>
            <person name="Chooi Y.-H."/>
        </authorList>
    </citation>
    <scope>NUCLEOTIDE SEQUENCE [LARGE SCALE GENOMIC DNA]</scope>
    <source>
        <strain evidence="4">E3</strain>
    </source>
</reference>
<dbReference type="SUPFAM" id="SSF48452">
    <property type="entry name" value="TPR-like"/>
    <property type="match status" value="1"/>
</dbReference>
<evidence type="ECO:0000313" key="5">
    <source>
        <dbReference type="Proteomes" id="UP000039324"/>
    </source>
</evidence>
<dbReference type="InterPro" id="IPR000744">
    <property type="entry name" value="NSF_attach"/>
</dbReference>
<evidence type="ECO:0000256" key="2">
    <source>
        <dbReference type="ARBA" id="ARBA00022448"/>
    </source>
</evidence>
<dbReference type="Gene3D" id="1.25.40.10">
    <property type="entry name" value="Tetratricopeptide repeat domain"/>
    <property type="match status" value="1"/>
</dbReference>
<dbReference type="Proteomes" id="UP000039324">
    <property type="component" value="Unassembled WGS sequence"/>
</dbReference>
<dbReference type="Pfam" id="PF14938">
    <property type="entry name" value="SNAP"/>
    <property type="match status" value="1"/>
</dbReference>
<sequence>LRDRGMGGSDDDGDLCPEGDKLRAEADKRLKSLNLFGAASKRLMDAAELYGRAANKYRVARLWKKAGETHMAAANNYHKASQDGWIDARKNYEEAAKCFAKCNPEDALEAYKCAAQLSLEENSFSMAAHHYKSMGEICEDEELDIEQTIEAYSKAADCFETADSPKNAIEMTMKVAFFNAKIEQYDRAIEAYKKVVEGSTKGASKSTGEMAAVNCVLCHLAGKDSTTEQAEAAFESYKDAFDSLERSTFGRLLDGLLQALRHGDVDEWESAVTQAEKKSPMTPFHKSMIAQAQKAKLESAAEPQLT</sequence>
<dbReference type="InterPro" id="IPR011990">
    <property type="entry name" value="TPR-like_helical_dom_sf"/>
</dbReference>
<dbReference type="PANTHER" id="PTHR13768:SF8">
    <property type="entry name" value="ALPHA-SOLUBLE NSF ATTACHMENT PROTEIN"/>
    <property type="match status" value="1"/>
</dbReference>
<dbReference type="EMBL" id="CDSF01000090">
    <property type="protein sequence ID" value="CEO99403.1"/>
    <property type="molecule type" value="Genomic_DNA"/>
</dbReference>
<keyword evidence="5" id="KW-1185">Reference proteome</keyword>
<evidence type="ECO:0000313" key="4">
    <source>
        <dbReference type="EMBL" id="CEO99403.1"/>
    </source>
</evidence>